<dbReference type="PANTHER" id="PTHR24349">
    <property type="entry name" value="SERINE/THREONINE-PROTEIN KINASE"/>
    <property type="match status" value="1"/>
</dbReference>
<keyword evidence="5" id="KW-0067">ATP-binding</keyword>
<dbReference type="SUPFAM" id="SSF56112">
    <property type="entry name" value="Protein kinase-like (PK-like)"/>
    <property type="match status" value="1"/>
</dbReference>
<dbReference type="Pfam" id="PF00069">
    <property type="entry name" value="Pkinase"/>
    <property type="match status" value="1"/>
</dbReference>
<dbReference type="InterPro" id="IPR000719">
    <property type="entry name" value="Prot_kinase_dom"/>
</dbReference>
<feature type="compositionally biased region" description="Low complexity" evidence="6">
    <location>
        <begin position="132"/>
        <end position="150"/>
    </location>
</feature>
<keyword evidence="2" id="KW-0808">Transferase</keyword>
<dbReference type="PROSITE" id="PS00108">
    <property type="entry name" value="PROTEIN_KINASE_ST"/>
    <property type="match status" value="1"/>
</dbReference>
<dbReference type="PROSITE" id="PS50011">
    <property type="entry name" value="PROTEIN_KINASE_DOM"/>
    <property type="match status" value="1"/>
</dbReference>
<evidence type="ECO:0000256" key="6">
    <source>
        <dbReference type="SAM" id="MobiDB-lite"/>
    </source>
</evidence>
<reference evidence="8" key="1">
    <citation type="submission" date="2021-01" db="EMBL/GenBank/DDBJ databases">
        <authorList>
            <person name="Corre E."/>
            <person name="Pelletier E."/>
            <person name="Niang G."/>
            <person name="Scheremetjew M."/>
            <person name="Finn R."/>
            <person name="Kale V."/>
            <person name="Holt S."/>
            <person name="Cochrane G."/>
            <person name="Meng A."/>
            <person name="Brown T."/>
            <person name="Cohen L."/>
        </authorList>
    </citation>
    <scope>NUCLEOTIDE SEQUENCE</scope>
    <source>
        <strain evidence="8">CCMP3105</strain>
    </source>
</reference>
<dbReference type="AlphaFoldDB" id="A0A7S4UP33"/>
<feature type="compositionally biased region" description="Basic and acidic residues" evidence="6">
    <location>
        <begin position="8"/>
        <end position="18"/>
    </location>
</feature>
<evidence type="ECO:0000259" key="7">
    <source>
        <dbReference type="PROSITE" id="PS50011"/>
    </source>
</evidence>
<accession>A0A7S4UP33</accession>
<evidence type="ECO:0000256" key="1">
    <source>
        <dbReference type="ARBA" id="ARBA00022527"/>
    </source>
</evidence>
<dbReference type="Gene3D" id="1.10.510.10">
    <property type="entry name" value="Transferase(Phosphotransferase) domain 1"/>
    <property type="match status" value="1"/>
</dbReference>
<dbReference type="InterPro" id="IPR011009">
    <property type="entry name" value="Kinase-like_dom_sf"/>
</dbReference>
<keyword evidence="3" id="KW-0547">Nucleotide-binding</keyword>
<proteinExistence type="predicted"/>
<organism evidence="8">
    <name type="scientific">Alexandrium monilatum</name>
    <dbReference type="NCBI Taxonomy" id="311494"/>
    <lineage>
        <taxon>Eukaryota</taxon>
        <taxon>Sar</taxon>
        <taxon>Alveolata</taxon>
        <taxon>Dinophyceae</taxon>
        <taxon>Gonyaulacales</taxon>
        <taxon>Pyrocystaceae</taxon>
        <taxon>Alexandrium</taxon>
    </lineage>
</organism>
<feature type="compositionally biased region" description="Pro residues" evidence="6">
    <location>
        <begin position="172"/>
        <end position="182"/>
    </location>
</feature>
<name>A0A7S4UP33_9DINO</name>
<dbReference type="GO" id="GO:0005524">
    <property type="term" value="F:ATP binding"/>
    <property type="evidence" value="ECO:0007669"/>
    <property type="project" value="UniProtKB-KW"/>
</dbReference>
<gene>
    <name evidence="8" type="ORF">AMON00008_LOCUS3660</name>
</gene>
<protein>
    <recommendedName>
        <fullName evidence="7">Protein kinase domain-containing protein</fullName>
    </recommendedName>
</protein>
<keyword evidence="1" id="KW-0723">Serine/threonine-protein kinase</keyword>
<dbReference type="InterPro" id="IPR008271">
    <property type="entry name" value="Ser/Thr_kinase_AS"/>
</dbReference>
<evidence type="ECO:0000256" key="3">
    <source>
        <dbReference type="ARBA" id="ARBA00022741"/>
    </source>
</evidence>
<feature type="region of interest" description="Disordered" evidence="6">
    <location>
        <begin position="1"/>
        <end position="185"/>
    </location>
</feature>
<dbReference type="EMBL" id="HBNR01005481">
    <property type="protein sequence ID" value="CAE4564041.1"/>
    <property type="molecule type" value="Transcribed_RNA"/>
</dbReference>
<evidence type="ECO:0000313" key="8">
    <source>
        <dbReference type="EMBL" id="CAE4564041.1"/>
    </source>
</evidence>
<sequence>MGAQKSKPFLERVQEGAWKKKKKRQVAPVPDREPKQCWDDLAVSSPNSPARTPRPPMASARKAVQEEAPAPPDASPRHQVHGSWRTRKANSSRECRWRRSPPLPLKARGAHVASPRAKPCDLSDGSEDESTTDSQNQSRSGSGSMGSAGSPTRPRPPQGLPFWGSSPTASAPAPPARPPPGLPSSGASWKVPAAVPPARRCIRWCDDFSAHYELGKQVMPSVHRHMEIRHATAKACMSLTASGEVGPGPLPEGSEVVVKVRYKPGSFASRKSERAWRTHSELLLNLRACSNIVSIHDIWEDQAAYYIVMERAGGKDLHETVSSDGRLLVEEVKEVLRQLLHAVAELHAQNCIHKDIKLENVMFDRPASRPTTPTWGTSFGSIKAAVRNLPAAARGAPLQGPPPDAPSPAPRVQLIDFDTLQEWTPTSPQAVDVIGTDHYIAPEAYEGRYSPASDMFAVGVCAYKLITGSFPFRQKIFNDKPGENWVGSPQMRAICKRLHEQKLDWHHVVFKDDASAKCLVSRLLAVDDRCRPTAAEALADPWLVDSRAGGPRDGGPVRRPARALS</sequence>
<feature type="domain" description="Protein kinase" evidence="7">
    <location>
        <begin position="208"/>
        <end position="543"/>
    </location>
</feature>
<dbReference type="Gene3D" id="3.30.200.20">
    <property type="entry name" value="Phosphorylase Kinase, domain 1"/>
    <property type="match status" value="1"/>
</dbReference>
<dbReference type="InterPro" id="IPR050205">
    <property type="entry name" value="CDPK_Ser/Thr_kinases"/>
</dbReference>
<evidence type="ECO:0000256" key="2">
    <source>
        <dbReference type="ARBA" id="ARBA00022679"/>
    </source>
</evidence>
<feature type="compositionally biased region" description="Basic residues" evidence="6">
    <location>
        <begin position="78"/>
        <end position="90"/>
    </location>
</feature>
<dbReference type="GO" id="GO:0004674">
    <property type="term" value="F:protein serine/threonine kinase activity"/>
    <property type="evidence" value="ECO:0007669"/>
    <property type="project" value="UniProtKB-KW"/>
</dbReference>
<dbReference type="SMART" id="SM00220">
    <property type="entry name" value="S_TKc"/>
    <property type="match status" value="1"/>
</dbReference>
<keyword evidence="4" id="KW-0418">Kinase</keyword>
<evidence type="ECO:0000256" key="5">
    <source>
        <dbReference type="ARBA" id="ARBA00022840"/>
    </source>
</evidence>
<evidence type="ECO:0000256" key="4">
    <source>
        <dbReference type="ARBA" id="ARBA00022777"/>
    </source>
</evidence>